<organism evidence="1 2">
    <name type="scientific">Actinomadura soli</name>
    <dbReference type="NCBI Taxonomy" id="2508997"/>
    <lineage>
        <taxon>Bacteria</taxon>
        <taxon>Bacillati</taxon>
        <taxon>Actinomycetota</taxon>
        <taxon>Actinomycetes</taxon>
        <taxon>Streptosporangiales</taxon>
        <taxon>Thermomonosporaceae</taxon>
        <taxon>Actinomadura</taxon>
    </lineage>
</organism>
<comment type="caution">
    <text evidence="1">The sequence shown here is derived from an EMBL/GenBank/DDBJ whole genome shotgun (WGS) entry which is preliminary data.</text>
</comment>
<dbReference type="AlphaFoldDB" id="A0A5C4J0E8"/>
<dbReference type="RefSeq" id="WP_138649846.1">
    <property type="nucleotide sequence ID" value="NZ_VCKW01000327.1"/>
</dbReference>
<dbReference type="EMBL" id="VCKW01000327">
    <property type="protein sequence ID" value="TMQ90100.1"/>
    <property type="molecule type" value="Genomic_DNA"/>
</dbReference>
<protein>
    <submittedName>
        <fullName evidence="1">Uncharacterized protein</fullName>
    </submittedName>
</protein>
<evidence type="ECO:0000313" key="1">
    <source>
        <dbReference type="EMBL" id="TMQ90100.1"/>
    </source>
</evidence>
<dbReference type="Proteomes" id="UP000309174">
    <property type="component" value="Unassembled WGS sequence"/>
</dbReference>
<sequence>MTELKCTWCASANLQEGFVDDIGTARGFSSWVPGPLERGPLGGARVAGKQRLPIRAFRCADCSHLELFAHND</sequence>
<proteinExistence type="predicted"/>
<gene>
    <name evidence="1" type="ORF">ETD83_36920</name>
</gene>
<name>A0A5C4J0E8_9ACTN</name>
<keyword evidence="2" id="KW-1185">Reference proteome</keyword>
<accession>A0A5C4J0E8</accession>
<evidence type="ECO:0000313" key="2">
    <source>
        <dbReference type="Proteomes" id="UP000309174"/>
    </source>
</evidence>
<reference evidence="1 2" key="1">
    <citation type="submission" date="2019-05" db="EMBL/GenBank/DDBJ databases">
        <title>Draft genome sequence of Actinomadura sp. 14C53.</title>
        <authorList>
            <person name="Saricaoglu S."/>
            <person name="Isik K."/>
        </authorList>
    </citation>
    <scope>NUCLEOTIDE SEQUENCE [LARGE SCALE GENOMIC DNA]</scope>
    <source>
        <strain evidence="1 2">14C53</strain>
    </source>
</reference>
<dbReference type="OrthoDB" id="7573292at2"/>